<dbReference type="GO" id="GO:0003746">
    <property type="term" value="F:translation elongation factor activity"/>
    <property type="evidence" value="ECO:0007669"/>
    <property type="project" value="InterPro"/>
</dbReference>
<keyword evidence="1" id="KW-0342">GTP-binding</keyword>
<dbReference type="InterPro" id="IPR050055">
    <property type="entry name" value="EF-Tu_GTPase"/>
</dbReference>
<dbReference type="InterPro" id="IPR000795">
    <property type="entry name" value="T_Tr_GTP-bd_dom"/>
</dbReference>
<keyword evidence="4" id="KW-1185">Reference proteome</keyword>
<dbReference type="GO" id="GO:0005829">
    <property type="term" value="C:cytosol"/>
    <property type="evidence" value="ECO:0007669"/>
    <property type="project" value="TreeGrafter"/>
</dbReference>
<dbReference type="Pfam" id="PF00009">
    <property type="entry name" value="GTP_EFTU"/>
    <property type="match status" value="1"/>
</dbReference>
<dbReference type="PANTHER" id="PTHR43721">
    <property type="entry name" value="ELONGATION FACTOR TU-RELATED"/>
    <property type="match status" value="1"/>
</dbReference>
<dbReference type="GO" id="GO:0003723">
    <property type="term" value="F:RNA binding"/>
    <property type="evidence" value="ECO:0007669"/>
    <property type="project" value="InterPro"/>
</dbReference>
<dbReference type="Gene3D" id="2.40.30.10">
    <property type="entry name" value="Translation factors"/>
    <property type="match status" value="1"/>
</dbReference>
<dbReference type="Pfam" id="PF25461">
    <property type="entry name" value="Beta-barrel_SelB"/>
    <property type="match status" value="1"/>
</dbReference>
<feature type="domain" description="Tr-type G" evidence="2">
    <location>
        <begin position="1"/>
        <end position="167"/>
    </location>
</feature>
<gene>
    <name evidence="3" type="ORF">IQ251_16215</name>
</gene>
<dbReference type="InterPro" id="IPR009000">
    <property type="entry name" value="Transl_B-barrel_sf"/>
</dbReference>
<dbReference type="InterPro" id="IPR027417">
    <property type="entry name" value="P-loop_NTPase"/>
</dbReference>
<protein>
    <submittedName>
        <fullName evidence="3">SelB C-terminal domain-containing protein</fullName>
    </submittedName>
</protein>
<dbReference type="GO" id="GO:0005525">
    <property type="term" value="F:GTP binding"/>
    <property type="evidence" value="ECO:0007669"/>
    <property type="project" value="UniProtKB-KW"/>
</dbReference>
<evidence type="ECO:0000313" key="4">
    <source>
        <dbReference type="Proteomes" id="UP000598360"/>
    </source>
</evidence>
<accession>A0A929G1M3</accession>
<dbReference type="RefSeq" id="WP_193929445.1">
    <property type="nucleotide sequence ID" value="NZ_JADEYC010000030.1"/>
</dbReference>
<organism evidence="3 4">
    <name type="scientific">Saccharopolyspora montiporae</name>
    <dbReference type="NCBI Taxonomy" id="2781240"/>
    <lineage>
        <taxon>Bacteria</taxon>
        <taxon>Bacillati</taxon>
        <taxon>Actinomycetota</taxon>
        <taxon>Actinomycetes</taxon>
        <taxon>Pseudonocardiales</taxon>
        <taxon>Pseudonocardiaceae</taxon>
        <taxon>Saccharopolyspora</taxon>
    </lineage>
</organism>
<dbReference type="GO" id="GO:0003924">
    <property type="term" value="F:GTPase activity"/>
    <property type="evidence" value="ECO:0007669"/>
    <property type="project" value="InterPro"/>
</dbReference>
<dbReference type="Pfam" id="PF09107">
    <property type="entry name" value="WHD_3rd_SelB"/>
    <property type="match status" value="1"/>
</dbReference>
<dbReference type="EMBL" id="JADEYC010000030">
    <property type="protein sequence ID" value="MBE9375997.1"/>
    <property type="molecule type" value="Genomic_DNA"/>
</dbReference>
<dbReference type="InterPro" id="IPR057335">
    <property type="entry name" value="Beta-barrel_SelB"/>
</dbReference>
<evidence type="ECO:0000313" key="3">
    <source>
        <dbReference type="EMBL" id="MBE9375997.1"/>
    </source>
</evidence>
<dbReference type="InterPro" id="IPR015191">
    <property type="entry name" value="SelB_WHD4"/>
</dbReference>
<reference evidence="3" key="1">
    <citation type="submission" date="2020-10" db="EMBL/GenBank/DDBJ databases">
        <title>Diversity and distribution of actinomycetes associated with coral in the coast of Hainan.</title>
        <authorList>
            <person name="Li F."/>
        </authorList>
    </citation>
    <scope>NUCLEOTIDE SEQUENCE</scope>
    <source>
        <strain evidence="3">HNM0983</strain>
    </source>
</reference>
<evidence type="ECO:0000259" key="2">
    <source>
        <dbReference type="PROSITE" id="PS51722"/>
    </source>
</evidence>
<dbReference type="GO" id="GO:0001514">
    <property type="term" value="P:selenocysteine incorporation"/>
    <property type="evidence" value="ECO:0007669"/>
    <property type="project" value="InterPro"/>
</dbReference>
<proteinExistence type="predicted"/>
<keyword evidence="1" id="KW-0547">Nucleotide-binding</keyword>
<dbReference type="Proteomes" id="UP000598360">
    <property type="component" value="Unassembled WGS sequence"/>
</dbReference>
<sequence>MRVVATAGHVDHGKSALVRALTGMEPDRWSEEHRRGLTIDLGFAWTELGGVRTAFVDVPGHERFVPNMLAGVGPVPAVLFAVAADEGWMPQSTEHLAALEALGVQRGLLVLTRCDLADPAAALQQAREALDGTGLAGAEAVAVSSATGHGLDRLRTRLAGLLAELPQPDADADVRLWIDRAFGIRGAGPVVTGTLRDGTLRTGQRLVLHDGTDRPPEIAVRGLQVLGEDADDVRGTARVAVNLRGVDLAQLHRGQALLAPRCWPNAAEADVRIVGGATGDLPRELVLHAGSAAVPVRLRPLGADTARLALSTPLPLRPGDRALLRDPGAHRVPGGAVVLDVFPPRLSRRGDAHRRARELDGMHGTTDIAAELRRRRVVSADRLREMGLHPPHEGTWLIDPQHRARLAERLRSLLDEHAQRHPLQEGMPEEAVRRALDLPDAALVRAVAEQAGKQVRAGRIGSPGGLPEPVRGAVDELRRQLEADPFQAPTAERLAELRLGQRELAAAERCGLLLRVAPGIVLLPDAPDRALERLGPLPGPFTLSSARQELGTTRRVAVPLLELLAARGWTHRLPDGTHEIRAPR</sequence>
<dbReference type="Gene3D" id="3.40.50.300">
    <property type="entry name" value="P-loop containing nucleotide triphosphate hydrolases"/>
    <property type="match status" value="1"/>
</dbReference>
<evidence type="ECO:0000256" key="1">
    <source>
        <dbReference type="ARBA" id="ARBA00023134"/>
    </source>
</evidence>
<dbReference type="InterPro" id="IPR036388">
    <property type="entry name" value="WH-like_DNA-bd_sf"/>
</dbReference>
<comment type="caution">
    <text evidence="3">The sequence shown here is derived from an EMBL/GenBank/DDBJ whole genome shotgun (WGS) entry which is preliminary data.</text>
</comment>
<dbReference type="PANTHER" id="PTHR43721:SF22">
    <property type="entry name" value="ELONGATION FACTOR TU, MITOCHONDRIAL"/>
    <property type="match status" value="1"/>
</dbReference>
<dbReference type="SUPFAM" id="SSF52540">
    <property type="entry name" value="P-loop containing nucleoside triphosphate hydrolases"/>
    <property type="match status" value="1"/>
</dbReference>
<dbReference type="SUPFAM" id="SSF50447">
    <property type="entry name" value="Translation proteins"/>
    <property type="match status" value="1"/>
</dbReference>
<dbReference type="CDD" id="cd04171">
    <property type="entry name" value="SelB"/>
    <property type="match status" value="1"/>
</dbReference>
<dbReference type="PROSITE" id="PS51722">
    <property type="entry name" value="G_TR_2"/>
    <property type="match status" value="1"/>
</dbReference>
<name>A0A929G1M3_9PSEU</name>
<dbReference type="Gene3D" id="1.10.10.10">
    <property type="entry name" value="Winged helix-like DNA-binding domain superfamily/Winged helix DNA-binding domain"/>
    <property type="match status" value="2"/>
</dbReference>
<dbReference type="AlphaFoldDB" id="A0A929G1M3"/>